<dbReference type="Pfam" id="PF07508">
    <property type="entry name" value="Recombinase"/>
    <property type="match status" value="1"/>
</dbReference>
<gene>
    <name evidence="2" type="ORF">CTER_2628</name>
</gene>
<sequence length="295" mass="34103">MNHRTFTNIPTKQYNWVMDKPLQIAAYCRVSSLKEAQELSLKIQILYYTDKIEACTFGENVGVFSDTATGRNIRQRPAFRKLMTKCRAGKVDIILTKSISRFGRNSLETIQRLRELRSLNIDVYFEQENIHLLDPAAQHIIEIYCALAQNESENKSHNIRWGIHEGFRAGTSGYQNFPCYGYYYDKEKQMLKIVSKEAKVIRMIFDLRLQGYSLGRISAELAKRAISSPNGKPVWSRECIRKMLCNEKYTGSVMHKRPMWRTSSLAIRSTIPDSVNDISTRTTICQLWSGTFLCE</sequence>
<feature type="domain" description="Resolvase/invertase-type recombinase catalytic" evidence="1">
    <location>
        <begin position="23"/>
        <end position="170"/>
    </location>
</feature>
<dbReference type="RefSeq" id="WP_004626229.1">
    <property type="nucleotide sequence ID" value="NZ_AORV01000036.1"/>
</dbReference>
<dbReference type="PATRIC" id="fig|1195236.3.peg.2948"/>
<protein>
    <recommendedName>
        <fullName evidence="1">Resolvase/invertase-type recombinase catalytic domain-containing protein</fullName>
    </recommendedName>
</protein>
<dbReference type="PROSITE" id="PS51736">
    <property type="entry name" value="RECOMBINASES_3"/>
    <property type="match status" value="1"/>
</dbReference>
<dbReference type="Pfam" id="PF00239">
    <property type="entry name" value="Resolvase"/>
    <property type="match status" value="1"/>
</dbReference>
<dbReference type="InterPro" id="IPR011109">
    <property type="entry name" value="DNA_bind_recombinase_dom"/>
</dbReference>
<evidence type="ECO:0000313" key="2">
    <source>
        <dbReference type="EMBL" id="EMS71490.1"/>
    </source>
</evidence>
<organism evidence="2 3">
    <name type="scientific">Ruminiclostridium cellobioparum subsp. termitidis CT1112</name>
    <dbReference type="NCBI Taxonomy" id="1195236"/>
    <lineage>
        <taxon>Bacteria</taxon>
        <taxon>Bacillati</taxon>
        <taxon>Bacillota</taxon>
        <taxon>Clostridia</taxon>
        <taxon>Eubacteriales</taxon>
        <taxon>Oscillospiraceae</taxon>
        <taxon>Ruminiclostridium</taxon>
    </lineage>
</organism>
<dbReference type="InterPro" id="IPR036162">
    <property type="entry name" value="Resolvase-like_N_sf"/>
</dbReference>
<dbReference type="Proteomes" id="UP000014155">
    <property type="component" value="Unassembled WGS sequence"/>
</dbReference>
<dbReference type="GO" id="GO:0003677">
    <property type="term" value="F:DNA binding"/>
    <property type="evidence" value="ECO:0007669"/>
    <property type="project" value="InterPro"/>
</dbReference>
<dbReference type="CDD" id="cd00338">
    <property type="entry name" value="Ser_Recombinase"/>
    <property type="match status" value="1"/>
</dbReference>
<dbReference type="InterPro" id="IPR050639">
    <property type="entry name" value="SSR_resolvase"/>
</dbReference>
<name>S0FI16_RUMCE</name>
<dbReference type="AlphaFoldDB" id="S0FI16"/>
<dbReference type="PANTHER" id="PTHR30461">
    <property type="entry name" value="DNA-INVERTASE FROM LAMBDOID PROPHAGE"/>
    <property type="match status" value="1"/>
</dbReference>
<dbReference type="STRING" id="1195236.CTER_2628"/>
<accession>S0FI16</accession>
<dbReference type="SUPFAM" id="SSF53041">
    <property type="entry name" value="Resolvase-like"/>
    <property type="match status" value="1"/>
</dbReference>
<dbReference type="InterPro" id="IPR038109">
    <property type="entry name" value="DNA_bind_recomb_sf"/>
</dbReference>
<evidence type="ECO:0000259" key="1">
    <source>
        <dbReference type="PROSITE" id="PS51736"/>
    </source>
</evidence>
<dbReference type="SMART" id="SM00857">
    <property type="entry name" value="Resolvase"/>
    <property type="match status" value="1"/>
</dbReference>
<dbReference type="PANTHER" id="PTHR30461:SF23">
    <property type="entry name" value="DNA RECOMBINASE-RELATED"/>
    <property type="match status" value="1"/>
</dbReference>
<dbReference type="Gene3D" id="3.90.1750.20">
    <property type="entry name" value="Putative Large Serine Recombinase, Chain B, Domain 2"/>
    <property type="match status" value="1"/>
</dbReference>
<dbReference type="EMBL" id="AORV01000036">
    <property type="protein sequence ID" value="EMS71490.1"/>
    <property type="molecule type" value="Genomic_DNA"/>
</dbReference>
<reference evidence="2 3" key="1">
    <citation type="journal article" date="2013" name="Genome Announc.">
        <title>Draft Genome Sequence of the Cellulolytic, Mesophilic, Anaerobic Bacterium Clostridium termitidis Strain CT1112 (DSM 5398).</title>
        <authorList>
            <person name="Lal S."/>
            <person name="Ramachandran U."/>
            <person name="Zhang X."/>
            <person name="Munir R."/>
            <person name="Sparling R."/>
            <person name="Levin D.B."/>
        </authorList>
    </citation>
    <scope>NUCLEOTIDE SEQUENCE [LARGE SCALE GENOMIC DNA]</scope>
    <source>
        <strain evidence="2 3">CT1112</strain>
    </source>
</reference>
<evidence type="ECO:0000313" key="3">
    <source>
        <dbReference type="Proteomes" id="UP000014155"/>
    </source>
</evidence>
<dbReference type="Gene3D" id="3.40.50.1390">
    <property type="entry name" value="Resolvase, N-terminal catalytic domain"/>
    <property type="match status" value="1"/>
</dbReference>
<comment type="caution">
    <text evidence="2">The sequence shown here is derived from an EMBL/GenBank/DDBJ whole genome shotgun (WGS) entry which is preliminary data.</text>
</comment>
<dbReference type="eggNOG" id="COG1961">
    <property type="taxonomic scope" value="Bacteria"/>
</dbReference>
<proteinExistence type="predicted"/>
<dbReference type="InterPro" id="IPR006119">
    <property type="entry name" value="Resolv_N"/>
</dbReference>
<keyword evidence="3" id="KW-1185">Reference proteome</keyword>
<dbReference type="GO" id="GO:0000150">
    <property type="term" value="F:DNA strand exchange activity"/>
    <property type="evidence" value="ECO:0007669"/>
    <property type="project" value="InterPro"/>
</dbReference>